<reference evidence="2" key="1">
    <citation type="submission" date="2018-05" db="EMBL/GenBank/DDBJ databases">
        <title>Draft genome of Mucuna pruriens seed.</title>
        <authorList>
            <person name="Nnadi N.E."/>
            <person name="Vos R."/>
            <person name="Hasami M.H."/>
            <person name="Devisetty U.K."/>
            <person name="Aguiy J.C."/>
        </authorList>
    </citation>
    <scope>NUCLEOTIDE SEQUENCE [LARGE SCALE GENOMIC DNA]</scope>
    <source>
        <strain evidence="2">JCA_2017</strain>
    </source>
</reference>
<evidence type="ECO:0000256" key="1">
    <source>
        <dbReference type="SAM" id="MobiDB-lite"/>
    </source>
</evidence>
<comment type="caution">
    <text evidence="2">The sequence shown here is derived from an EMBL/GenBank/DDBJ whole genome shotgun (WGS) entry which is preliminary data.</text>
</comment>
<proteinExistence type="predicted"/>
<gene>
    <name evidence="2" type="ORF">CR513_56378</name>
</gene>
<name>A0A371EG25_MUCPR</name>
<evidence type="ECO:0000313" key="2">
    <source>
        <dbReference type="EMBL" id="RDX65002.1"/>
    </source>
</evidence>
<dbReference type="Proteomes" id="UP000257109">
    <property type="component" value="Unassembled WGS sequence"/>
</dbReference>
<accession>A0A371EG25</accession>
<organism evidence="2 3">
    <name type="scientific">Mucuna pruriens</name>
    <name type="common">Velvet bean</name>
    <name type="synonym">Dolichos pruriens</name>
    <dbReference type="NCBI Taxonomy" id="157652"/>
    <lineage>
        <taxon>Eukaryota</taxon>
        <taxon>Viridiplantae</taxon>
        <taxon>Streptophyta</taxon>
        <taxon>Embryophyta</taxon>
        <taxon>Tracheophyta</taxon>
        <taxon>Spermatophyta</taxon>
        <taxon>Magnoliopsida</taxon>
        <taxon>eudicotyledons</taxon>
        <taxon>Gunneridae</taxon>
        <taxon>Pentapetalae</taxon>
        <taxon>rosids</taxon>
        <taxon>fabids</taxon>
        <taxon>Fabales</taxon>
        <taxon>Fabaceae</taxon>
        <taxon>Papilionoideae</taxon>
        <taxon>50 kb inversion clade</taxon>
        <taxon>NPAAA clade</taxon>
        <taxon>indigoferoid/millettioid clade</taxon>
        <taxon>Phaseoleae</taxon>
        <taxon>Mucuna</taxon>
    </lineage>
</organism>
<feature type="region of interest" description="Disordered" evidence="1">
    <location>
        <begin position="51"/>
        <end position="79"/>
    </location>
</feature>
<dbReference type="AlphaFoldDB" id="A0A371EG25"/>
<sequence>MTVSKMDSGLFVFNNTGKNSKNFWEWRMEFRALGVAVRKEAQRRSGVKYLRNASGPCHDHHDDPPKDASSPRKNGKRKKVVIVRARVKQIELMMRYPKPGTYDEIRAKKEKGHSIEVNAQTLASESVPALWLMDGNTFVGSAFTVSVPSPHHDSHVATRSTQPSLPPRSLVYFRSPLYPFFFNSSFSIT</sequence>
<protein>
    <submittedName>
        <fullName evidence="2">Uncharacterized protein</fullName>
    </submittedName>
</protein>
<evidence type="ECO:0000313" key="3">
    <source>
        <dbReference type="Proteomes" id="UP000257109"/>
    </source>
</evidence>
<feature type="non-terminal residue" evidence="2">
    <location>
        <position position="1"/>
    </location>
</feature>
<feature type="compositionally biased region" description="Basic and acidic residues" evidence="1">
    <location>
        <begin position="57"/>
        <end position="70"/>
    </location>
</feature>
<dbReference type="EMBL" id="QJKJ01014118">
    <property type="protein sequence ID" value="RDX65002.1"/>
    <property type="molecule type" value="Genomic_DNA"/>
</dbReference>
<keyword evidence="3" id="KW-1185">Reference proteome</keyword>